<feature type="region of interest" description="Disordered" evidence="7">
    <location>
        <begin position="224"/>
        <end position="266"/>
    </location>
</feature>
<evidence type="ECO:0000256" key="7">
    <source>
        <dbReference type="SAM" id="MobiDB-lite"/>
    </source>
</evidence>
<dbReference type="Pfam" id="PF04844">
    <property type="entry name" value="Ovate"/>
    <property type="match status" value="1"/>
</dbReference>
<dbReference type="NCBIfam" id="TIGR01568">
    <property type="entry name" value="A_thal_3678"/>
    <property type="match status" value="1"/>
</dbReference>
<dbReference type="FunCoup" id="A0A7J7DDL2">
    <property type="interactions" value="73"/>
</dbReference>
<evidence type="ECO:0000259" key="8">
    <source>
        <dbReference type="PROSITE" id="PS51754"/>
    </source>
</evidence>
<dbReference type="InParanoid" id="A0A7J7DDL2"/>
<dbReference type="Pfam" id="PF13724">
    <property type="entry name" value="DNA_binding_2"/>
    <property type="match status" value="1"/>
</dbReference>
<dbReference type="PROSITE" id="PS51754">
    <property type="entry name" value="OVATE"/>
    <property type="match status" value="1"/>
</dbReference>
<feature type="region of interest" description="Disordered" evidence="7">
    <location>
        <begin position="189"/>
        <end position="209"/>
    </location>
</feature>
<keyword evidence="2 6" id="KW-0678">Repressor</keyword>
<dbReference type="InterPro" id="IPR025830">
    <property type="entry name" value="DNA_bnd_dom_ovate"/>
</dbReference>
<accession>A0A7J7DDL2</accession>
<protein>
    <recommendedName>
        <fullName evidence="6">Transcription repressor</fullName>
    </recommendedName>
    <alternativeName>
        <fullName evidence="6">Ovate family protein</fullName>
    </alternativeName>
</protein>
<evidence type="ECO:0000256" key="1">
    <source>
        <dbReference type="ARBA" id="ARBA00004123"/>
    </source>
</evidence>
<feature type="region of interest" description="Disordered" evidence="7">
    <location>
        <begin position="28"/>
        <end position="48"/>
    </location>
</feature>
<feature type="domain" description="OVATE" evidence="8">
    <location>
        <begin position="277"/>
        <end position="336"/>
    </location>
</feature>
<dbReference type="EMBL" id="JAAARO010000007">
    <property type="protein sequence ID" value="KAF5744450.1"/>
    <property type="molecule type" value="Genomic_DNA"/>
</dbReference>
<dbReference type="PANTHER" id="PTHR33057:SF128">
    <property type="entry name" value="TRANSCRIPTION REPRESSOR OFP3"/>
    <property type="match status" value="1"/>
</dbReference>
<dbReference type="GO" id="GO:0005634">
    <property type="term" value="C:nucleus"/>
    <property type="evidence" value="ECO:0007669"/>
    <property type="project" value="UniProtKB-SubCell"/>
</dbReference>
<evidence type="ECO:0000256" key="5">
    <source>
        <dbReference type="ARBA" id="ARBA00023242"/>
    </source>
</evidence>
<gene>
    <name evidence="9" type="ORF">HS088_TW07G00021</name>
</gene>
<proteinExistence type="predicted"/>
<dbReference type="InterPro" id="IPR006458">
    <property type="entry name" value="Ovate_C"/>
</dbReference>
<evidence type="ECO:0000313" key="10">
    <source>
        <dbReference type="Proteomes" id="UP000593562"/>
    </source>
</evidence>
<name>A0A7J7DDL2_TRIWF</name>
<keyword evidence="4 6" id="KW-0804">Transcription</keyword>
<dbReference type="OrthoDB" id="1928390at2759"/>
<reference evidence="9 10" key="1">
    <citation type="journal article" date="2020" name="Nat. Commun.">
        <title>Genome of Tripterygium wilfordii and identification of cytochrome P450 involved in triptolide biosynthesis.</title>
        <authorList>
            <person name="Tu L."/>
            <person name="Su P."/>
            <person name="Zhang Z."/>
            <person name="Gao L."/>
            <person name="Wang J."/>
            <person name="Hu T."/>
            <person name="Zhou J."/>
            <person name="Zhang Y."/>
            <person name="Zhao Y."/>
            <person name="Liu Y."/>
            <person name="Song Y."/>
            <person name="Tong Y."/>
            <person name="Lu Y."/>
            <person name="Yang J."/>
            <person name="Xu C."/>
            <person name="Jia M."/>
            <person name="Peters R.J."/>
            <person name="Huang L."/>
            <person name="Gao W."/>
        </authorList>
    </citation>
    <scope>NUCLEOTIDE SEQUENCE [LARGE SCALE GENOMIC DNA]</scope>
    <source>
        <strain evidence="10">cv. XIE 37</strain>
        <tissue evidence="9">Leaf</tissue>
    </source>
</reference>
<dbReference type="PANTHER" id="PTHR33057">
    <property type="entry name" value="TRANSCRIPTION REPRESSOR OFP7-RELATED"/>
    <property type="match status" value="1"/>
</dbReference>
<dbReference type="InterPro" id="IPR038933">
    <property type="entry name" value="Ovate"/>
</dbReference>
<keyword evidence="5 6" id="KW-0539">Nucleus</keyword>
<dbReference type="GO" id="GO:0045892">
    <property type="term" value="P:negative regulation of DNA-templated transcription"/>
    <property type="evidence" value="ECO:0007669"/>
    <property type="project" value="UniProtKB-UniRule"/>
</dbReference>
<sequence>MGNHRFRFSDMIPNAWFYKLKDMGKTRKQSSATSTLQTSHVSQPRNSYHFSRARTDRICRSPINTKALDANYPDPPRVSSRKKPKRRTIYRPSPKLVSTWSNSNFSSSLETSPELKADFHDHESLVSETDFQVLAAPDSFCECEVTSDIIIDVNNTESFTGKFEKLDGFNSIYELQLPPILTKPRKFDQVTNAGTRSSDSEMEELEASRSLSVKKVKRERIRAQNEPKPRLQMRKSSAGGIRLRSNTPKMSRKKIPRKSVCVSSSPRSRSLGESFAVVKSSVDPQRDFRESMVEMIVENNLRTTKHLEELLACYLSLNSKEYHHLIVKAFEEIWLEMTDLLHLPMM</sequence>
<organism evidence="9 10">
    <name type="scientific">Tripterygium wilfordii</name>
    <name type="common">Thunder God vine</name>
    <dbReference type="NCBI Taxonomy" id="458696"/>
    <lineage>
        <taxon>Eukaryota</taxon>
        <taxon>Viridiplantae</taxon>
        <taxon>Streptophyta</taxon>
        <taxon>Embryophyta</taxon>
        <taxon>Tracheophyta</taxon>
        <taxon>Spermatophyta</taxon>
        <taxon>Magnoliopsida</taxon>
        <taxon>eudicotyledons</taxon>
        <taxon>Gunneridae</taxon>
        <taxon>Pentapetalae</taxon>
        <taxon>rosids</taxon>
        <taxon>fabids</taxon>
        <taxon>Celastrales</taxon>
        <taxon>Celastraceae</taxon>
        <taxon>Tripterygium</taxon>
    </lineage>
</organism>
<feature type="compositionally biased region" description="Polar residues" evidence="7">
    <location>
        <begin position="29"/>
        <end position="48"/>
    </location>
</feature>
<feature type="region of interest" description="Disordered" evidence="7">
    <location>
        <begin position="64"/>
        <end position="87"/>
    </location>
</feature>
<evidence type="ECO:0000256" key="6">
    <source>
        <dbReference type="RuleBase" id="RU367028"/>
    </source>
</evidence>
<dbReference type="AlphaFoldDB" id="A0A7J7DDL2"/>
<keyword evidence="10" id="KW-1185">Reference proteome</keyword>
<keyword evidence="3 6" id="KW-0805">Transcription regulation</keyword>
<comment type="function">
    <text evidence="6">Transcriptional repressor that regulates multiple aspects of plant growth and development.</text>
</comment>
<comment type="subcellular location">
    <subcellularLocation>
        <location evidence="1 6">Nucleus</location>
    </subcellularLocation>
</comment>
<evidence type="ECO:0000256" key="3">
    <source>
        <dbReference type="ARBA" id="ARBA00023015"/>
    </source>
</evidence>
<dbReference type="GO" id="GO:0003677">
    <property type="term" value="F:DNA binding"/>
    <property type="evidence" value="ECO:0007669"/>
    <property type="project" value="InterPro"/>
</dbReference>
<evidence type="ECO:0000256" key="2">
    <source>
        <dbReference type="ARBA" id="ARBA00022491"/>
    </source>
</evidence>
<evidence type="ECO:0000313" key="9">
    <source>
        <dbReference type="EMBL" id="KAF5744450.1"/>
    </source>
</evidence>
<dbReference type="Proteomes" id="UP000593562">
    <property type="component" value="Unassembled WGS sequence"/>
</dbReference>
<comment type="caution">
    <text evidence="9">The sequence shown here is derived from an EMBL/GenBank/DDBJ whole genome shotgun (WGS) entry which is preliminary data.</text>
</comment>
<evidence type="ECO:0000256" key="4">
    <source>
        <dbReference type="ARBA" id="ARBA00023163"/>
    </source>
</evidence>